<reference evidence="2 3" key="1">
    <citation type="submission" date="2022-09" db="EMBL/GenBank/DDBJ databases">
        <title>Draft genome of isolate Be4.</title>
        <authorList>
            <person name="Sanchez-Castro I."/>
            <person name="Martinez-Rodriguez P."/>
            <person name="Descostes M."/>
            <person name="Merroun M."/>
        </authorList>
    </citation>
    <scope>NUCLEOTIDE SEQUENCE [LARGE SCALE GENOMIC DNA]</scope>
    <source>
        <strain evidence="2 3">Be4</strain>
    </source>
</reference>
<comment type="caution">
    <text evidence="2">The sequence shown here is derived from an EMBL/GenBank/DDBJ whole genome shotgun (WGS) entry which is preliminary data.</text>
</comment>
<dbReference type="InterPro" id="IPR044855">
    <property type="entry name" value="CoA-Trfase_III_dom3_sf"/>
</dbReference>
<accession>A0ABT2PLA4</accession>
<dbReference type="PANTHER" id="PTHR48207:SF3">
    <property type="entry name" value="SUCCINATE--HYDROXYMETHYLGLUTARATE COA-TRANSFERASE"/>
    <property type="match status" value="1"/>
</dbReference>
<proteinExistence type="predicted"/>
<dbReference type="Gene3D" id="3.40.50.10540">
    <property type="entry name" value="Crotonobetainyl-coa:carnitine coa-transferase, domain 1"/>
    <property type="match status" value="1"/>
</dbReference>
<dbReference type="EMBL" id="JAODYH010000004">
    <property type="protein sequence ID" value="MCT9811254.1"/>
    <property type="molecule type" value="Genomic_DNA"/>
</dbReference>
<sequence length="397" mass="42606">MTPLKGLKVVDLSKVLAGPLCGQYLGNLGAEVIKVEPLGLGDDTRQWLPQRQGQSATFLAVNHNKQSLAVDLKSPQGRAIVHRLVADADIVLQGFGSGTAEKLGVDHATLSALNPRLIYCEISGYGRDGPLGLEPGYDVMLQAFSGMVAVMGEPDGPMVRATFSPVDLGTGMMAFGGVLAAVLERAQTGRGSLVEVSLLDTAMGFMGYLAQNYWCSGKLPQRMGTGHPAMAPYQVFEASDGPLMIGVGNDSQWQRFCPIAQLSQFQDDPRFATNGARVAHFAETVALVQQQIAQQPIRHWLQALQAAGVPCSPIHTLDQALEHPQLAQRQVVGESQHATLGAMKSVNLPIRFNQAAREQVCAPPLLGQHTRDILRQAHYSPDEIDALLADRVVATHA</sequence>
<evidence type="ECO:0000256" key="1">
    <source>
        <dbReference type="ARBA" id="ARBA00022679"/>
    </source>
</evidence>
<dbReference type="InterPro" id="IPR023606">
    <property type="entry name" value="CoA-Trfase_III_dom_1_sf"/>
</dbReference>
<dbReference type="PANTHER" id="PTHR48207">
    <property type="entry name" value="SUCCINATE--HYDROXYMETHYLGLUTARATE COA-TRANSFERASE"/>
    <property type="match status" value="1"/>
</dbReference>
<protein>
    <submittedName>
        <fullName evidence="2">CoA transferase</fullName>
    </submittedName>
</protein>
<name>A0ABT2PLA4_9BURK</name>
<dbReference type="SUPFAM" id="SSF89796">
    <property type="entry name" value="CoA-transferase family III (CaiB/BaiF)"/>
    <property type="match status" value="1"/>
</dbReference>
<gene>
    <name evidence="2" type="ORF">N0K08_11455</name>
</gene>
<keyword evidence="3" id="KW-1185">Reference proteome</keyword>
<dbReference type="Proteomes" id="UP001525968">
    <property type="component" value="Unassembled WGS sequence"/>
</dbReference>
<keyword evidence="1 2" id="KW-0808">Transferase</keyword>
<dbReference type="InterPro" id="IPR050483">
    <property type="entry name" value="CoA-transferase_III_domain"/>
</dbReference>
<dbReference type="Pfam" id="PF02515">
    <property type="entry name" value="CoA_transf_3"/>
    <property type="match status" value="1"/>
</dbReference>
<dbReference type="GO" id="GO:0016740">
    <property type="term" value="F:transferase activity"/>
    <property type="evidence" value="ECO:0007669"/>
    <property type="project" value="UniProtKB-KW"/>
</dbReference>
<dbReference type="InterPro" id="IPR003673">
    <property type="entry name" value="CoA-Trfase_fam_III"/>
</dbReference>
<evidence type="ECO:0000313" key="2">
    <source>
        <dbReference type="EMBL" id="MCT9811254.1"/>
    </source>
</evidence>
<dbReference type="RefSeq" id="WP_261500463.1">
    <property type="nucleotide sequence ID" value="NZ_JAODYH010000004.1"/>
</dbReference>
<dbReference type="Gene3D" id="3.30.1540.10">
    <property type="entry name" value="formyl-coa transferase, domain 3"/>
    <property type="match status" value="1"/>
</dbReference>
<evidence type="ECO:0000313" key="3">
    <source>
        <dbReference type="Proteomes" id="UP001525968"/>
    </source>
</evidence>
<organism evidence="2 3">
    <name type="scientific">Acidovorax bellezanensis</name>
    <dbReference type="NCBI Taxonomy" id="2976702"/>
    <lineage>
        <taxon>Bacteria</taxon>
        <taxon>Pseudomonadati</taxon>
        <taxon>Pseudomonadota</taxon>
        <taxon>Betaproteobacteria</taxon>
        <taxon>Burkholderiales</taxon>
        <taxon>Comamonadaceae</taxon>
        <taxon>Acidovorax</taxon>
    </lineage>
</organism>